<dbReference type="Gene3D" id="3.30.2010.10">
    <property type="entry name" value="Metalloproteases ('zincins'), catalytic domain"/>
    <property type="match status" value="1"/>
</dbReference>
<dbReference type="CDD" id="cd07344">
    <property type="entry name" value="M48_yhfN_like"/>
    <property type="match status" value="1"/>
</dbReference>
<protein>
    <submittedName>
        <fullName evidence="2">M48 family metallopeptidase</fullName>
    </submittedName>
</protein>
<dbReference type="InterPro" id="IPR002725">
    <property type="entry name" value="YgjP-like_metallopeptidase"/>
</dbReference>
<dbReference type="RefSeq" id="WP_208308293.1">
    <property type="nucleotide sequence ID" value="NZ_JAGETX010000009.1"/>
</dbReference>
<dbReference type="PANTHER" id="PTHR30399:SF1">
    <property type="entry name" value="UTP PYROPHOSPHATASE"/>
    <property type="match status" value="1"/>
</dbReference>
<dbReference type="PANTHER" id="PTHR30399">
    <property type="entry name" value="UNCHARACTERIZED PROTEIN YGJP"/>
    <property type="match status" value="1"/>
</dbReference>
<sequence length="249" mass="28902">MSIALHHVSYGTRELGFQLSYSARRQTVGITVLPDGRINVTAPTDTPLEQVQAAVLRRASWLVSQLQFFASVPAPVAPREYVAGETHRYLGRQYRLRIVSLVEEFKSEVKKPVEAEGVLLRGAYLNVYTRRPQVPDHTRRLLERWYADHARRRLTERYAHCAEQVRRYGITAPEWQLRTMPTRWGSYTRAGRILLNPRLIQAPTACIDYLIMHELCHVAHPHHGPEFYQLLTRLLPTWPTLRARLNKYS</sequence>
<evidence type="ECO:0000313" key="3">
    <source>
        <dbReference type="Proteomes" id="UP000670527"/>
    </source>
</evidence>
<name>A0ABS3TED2_9BACT</name>
<accession>A0ABS3TED2</accession>
<organism evidence="2 3">
    <name type="scientific">Hymenobacter defluvii</name>
    <dbReference type="NCBI Taxonomy" id="2054411"/>
    <lineage>
        <taxon>Bacteria</taxon>
        <taxon>Pseudomonadati</taxon>
        <taxon>Bacteroidota</taxon>
        <taxon>Cytophagia</taxon>
        <taxon>Cytophagales</taxon>
        <taxon>Hymenobacteraceae</taxon>
        <taxon>Hymenobacter</taxon>
    </lineage>
</organism>
<keyword evidence="3" id="KW-1185">Reference proteome</keyword>
<dbReference type="EMBL" id="JAGETX010000009">
    <property type="protein sequence ID" value="MBO3272016.1"/>
    <property type="molecule type" value="Genomic_DNA"/>
</dbReference>
<dbReference type="InterPro" id="IPR053136">
    <property type="entry name" value="UTP_pyrophosphatase-like"/>
</dbReference>
<evidence type="ECO:0000313" key="2">
    <source>
        <dbReference type="EMBL" id="MBO3272016.1"/>
    </source>
</evidence>
<feature type="domain" description="YgjP-like metallopeptidase" evidence="1">
    <location>
        <begin position="27"/>
        <end position="247"/>
    </location>
</feature>
<dbReference type="Pfam" id="PF01863">
    <property type="entry name" value="YgjP-like"/>
    <property type="match status" value="1"/>
</dbReference>
<reference evidence="2 3" key="1">
    <citation type="submission" date="2021-03" db="EMBL/GenBank/DDBJ databases">
        <authorList>
            <person name="Kim M.K."/>
        </authorList>
    </citation>
    <scope>NUCLEOTIDE SEQUENCE [LARGE SCALE GENOMIC DNA]</scope>
    <source>
        <strain evidence="2 3">BT507</strain>
    </source>
</reference>
<gene>
    <name evidence="2" type="ORF">J4D97_15255</name>
</gene>
<evidence type="ECO:0000259" key="1">
    <source>
        <dbReference type="Pfam" id="PF01863"/>
    </source>
</evidence>
<proteinExistence type="predicted"/>
<dbReference type="Proteomes" id="UP000670527">
    <property type="component" value="Unassembled WGS sequence"/>
</dbReference>
<comment type="caution">
    <text evidence="2">The sequence shown here is derived from an EMBL/GenBank/DDBJ whole genome shotgun (WGS) entry which is preliminary data.</text>
</comment>